<dbReference type="InterPro" id="IPR036388">
    <property type="entry name" value="WH-like_DNA-bd_sf"/>
</dbReference>
<sequence length="287" mass="32810">MTIRNLEIFEEVCRCMNMSKAAQNLLVSQSSVSQAIASLEKEYDTILFERLNHTLYLTDSGRELLFLSHQVLKTIDQLENRMGNSEYKKKLKLGVSSTIGDCLIYPLLDAYEERYGNIPVAVEMGNTKSMEKKLLTAKMDLAIIQRTSLSPYLRYTPFLEDKMTVVCWKGHPLEGKSVLLKELNGETIVAREKGSGTQMLLDRIFTERRLSVKKSWICMGSASVKKAVSHKAGISVISRFLVADELKNGFLGEIHISDQEFIRWFDLVYHKDKIQDQTFRQFLSFCA</sequence>
<evidence type="ECO:0000313" key="6">
    <source>
        <dbReference type="EMBL" id="HJA71165.1"/>
    </source>
</evidence>
<keyword evidence="2" id="KW-0805">Transcription regulation</keyword>
<dbReference type="PROSITE" id="PS50931">
    <property type="entry name" value="HTH_LYSR"/>
    <property type="match status" value="1"/>
</dbReference>
<dbReference type="InterPro" id="IPR036390">
    <property type="entry name" value="WH_DNA-bd_sf"/>
</dbReference>
<evidence type="ECO:0000256" key="1">
    <source>
        <dbReference type="ARBA" id="ARBA00009437"/>
    </source>
</evidence>
<accession>A0A9D2HI21</accession>
<keyword evidence="3" id="KW-0238">DNA-binding</keyword>
<dbReference type="Pfam" id="PF03466">
    <property type="entry name" value="LysR_substrate"/>
    <property type="match status" value="1"/>
</dbReference>
<evidence type="ECO:0000313" key="7">
    <source>
        <dbReference type="Proteomes" id="UP000823900"/>
    </source>
</evidence>
<gene>
    <name evidence="6" type="ORF">IAA07_06230</name>
</gene>
<dbReference type="SUPFAM" id="SSF46785">
    <property type="entry name" value="Winged helix' DNA-binding domain"/>
    <property type="match status" value="1"/>
</dbReference>
<dbReference type="PANTHER" id="PTHR30126">
    <property type="entry name" value="HTH-TYPE TRANSCRIPTIONAL REGULATOR"/>
    <property type="match status" value="1"/>
</dbReference>
<keyword evidence="4" id="KW-0804">Transcription</keyword>
<dbReference type="EMBL" id="DWZA01000055">
    <property type="protein sequence ID" value="HJA71165.1"/>
    <property type="molecule type" value="Genomic_DNA"/>
</dbReference>
<feature type="non-terminal residue" evidence="6">
    <location>
        <position position="287"/>
    </location>
</feature>
<evidence type="ECO:0000256" key="3">
    <source>
        <dbReference type="ARBA" id="ARBA00023125"/>
    </source>
</evidence>
<dbReference type="Pfam" id="PF00126">
    <property type="entry name" value="HTH_1"/>
    <property type="match status" value="1"/>
</dbReference>
<dbReference type="PANTHER" id="PTHR30126:SF94">
    <property type="entry name" value="LYSR FAMILY TRANSCRIPTIONAL REGULATOR"/>
    <property type="match status" value="1"/>
</dbReference>
<dbReference type="InterPro" id="IPR000847">
    <property type="entry name" value="LysR_HTH_N"/>
</dbReference>
<dbReference type="PRINTS" id="PR00039">
    <property type="entry name" value="HTHLYSR"/>
</dbReference>
<comment type="caution">
    <text evidence="6">The sequence shown here is derived from an EMBL/GenBank/DDBJ whole genome shotgun (WGS) entry which is preliminary data.</text>
</comment>
<dbReference type="Gene3D" id="1.10.10.10">
    <property type="entry name" value="Winged helix-like DNA-binding domain superfamily/Winged helix DNA-binding domain"/>
    <property type="match status" value="1"/>
</dbReference>
<dbReference type="InterPro" id="IPR005119">
    <property type="entry name" value="LysR_subst-bd"/>
</dbReference>
<feature type="domain" description="HTH lysR-type" evidence="5">
    <location>
        <begin position="1"/>
        <end position="58"/>
    </location>
</feature>
<evidence type="ECO:0000259" key="5">
    <source>
        <dbReference type="PROSITE" id="PS50931"/>
    </source>
</evidence>
<dbReference type="SUPFAM" id="SSF53850">
    <property type="entry name" value="Periplasmic binding protein-like II"/>
    <property type="match status" value="1"/>
</dbReference>
<reference evidence="6" key="2">
    <citation type="submission" date="2021-04" db="EMBL/GenBank/DDBJ databases">
        <authorList>
            <person name="Gilroy R."/>
        </authorList>
    </citation>
    <scope>NUCLEOTIDE SEQUENCE</scope>
    <source>
        <strain evidence="6">CHK178-16964</strain>
    </source>
</reference>
<organism evidence="6 7">
    <name type="scientific">Candidatus Lachnoclostridium stercoravium</name>
    <dbReference type="NCBI Taxonomy" id="2838633"/>
    <lineage>
        <taxon>Bacteria</taxon>
        <taxon>Bacillati</taxon>
        <taxon>Bacillota</taxon>
        <taxon>Clostridia</taxon>
        <taxon>Lachnospirales</taxon>
        <taxon>Lachnospiraceae</taxon>
    </lineage>
</organism>
<dbReference type="GO" id="GO:0003700">
    <property type="term" value="F:DNA-binding transcription factor activity"/>
    <property type="evidence" value="ECO:0007669"/>
    <property type="project" value="InterPro"/>
</dbReference>
<reference evidence="6" key="1">
    <citation type="journal article" date="2021" name="PeerJ">
        <title>Extensive microbial diversity within the chicken gut microbiome revealed by metagenomics and culture.</title>
        <authorList>
            <person name="Gilroy R."/>
            <person name="Ravi A."/>
            <person name="Getino M."/>
            <person name="Pursley I."/>
            <person name="Horton D.L."/>
            <person name="Alikhan N.F."/>
            <person name="Baker D."/>
            <person name="Gharbi K."/>
            <person name="Hall N."/>
            <person name="Watson M."/>
            <person name="Adriaenssens E.M."/>
            <person name="Foster-Nyarko E."/>
            <person name="Jarju S."/>
            <person name="Secka A."/>
            <person name="Antonio M."/>
            <person name="Oren A."/>
            <person name="Chaudhuri R.R."/>
            <person name="La Ragione R."/>
            <person name="Hildebrand F."/>
            <person name="Pallen M.J."/>
        </authorList>
    </citation>
    <scope>NUCLEOTIDE SEQUENCE</scope>
    <source>
        <strain evidence="6">CHK178-16964</strain>
    </source>
</reference>
<evidence type="ECO:0000256" key="2">
    <source>
        <dbReference type="ARBA" id="ARBA00023015"/>
    </source>
</evidence>
<protein>
    <submittedName>
        <fullName evidence="6">LysR family transcriptional regulator</fullName>
    </submittedName>
</protein>
<dbReference type="Gene3D" id="3.40.190.290">
    <property type="match status" value="1"/>
</dbReference>
<dbReference type="GO" id="GO:0000976">
    <property type="term" value="F:transcription cis-regulatory region binding"/>
    <property type="evidence" value="ECO:0007669"/>
    <property type="project" value="TreeGrafter"/>
</dbReference>
<dbReference type="Proteomes" id="UP000823900">
    <property type="component" value="Unassembled WGS sequence"/>
</dbReference>
<comment type="similarity">
    <text evidence="1">Belongs to the LysR transcriptional regulatory family.</text>
</comment>
<name>A0A9D2HI21_9FIRM</name>
<evidence type="ECO:0000256" key="4">
    <source>
        <dbReference type="ARBA" id="ARBA00023163"/>
    </source>
</evidence>
<dbReference type="AlphaFoldDB" id="A0A9D2HI21"/>
<proteinExistence type="inferred from homology"/>